<dbReference type="PANTHER" id="PTHR12276">
    <property type="entry name" value="EPSIN/ENT-RELATED"/>
    <property type="match status" value="1"/>
</dbReference>
<dbReference type="AlphaFoldDB" id="A0AAJ7WSB4"/>
<dbReference type="GO" id="GO:0030125">
    <property type="term" value="C:clathrin vesicle coat"/>
    <property type="evidence" value="ECO:0007669"/>
    <property type="project" value="TreeGrafter"/>
</dbReference>
<dbReference type="GO" id="GO:0030276">
    <property type="term" value="F:clathrin binding"/>
    <property type="evidence" value="ECO:0007669"/>
    <property type="project" value="TreeGrafter"/>
</dbReference>
<organism evidence="3 4">
    <name type="scientific">Petromyzon marinus</name>
    <name type="common">Sea lamprey</name>
    <dbReference type="NCBI Taxonomy" id="7757"/>
    <lineage>
        <taxon>Eukaryota</taxon>
        <taxon>Metazoa</taxon>
        <taxon>Chordata</taxon>
        <taxon>Craniata</taxon>
        <taxon>Vertebrata</taxon>
        <taxon>Cyclostomata</taxon>
        <taxon>Hyperoartia</taxon>
        <taxon>Petromyzontiformes</taxon>
        <taxon>Petromyzontidae</taxon>
        <taxon>Petromyzon</taxon>
    </lineage>
</organism>
<dbReference type="GO" id="GO:0005768">
    <property type="term" value="C:endosome"/>
    <property type="evidence" value="ECO:0007669"/>
    <property type="project" value="TreeGrafter"/>
</dbReference>
<dbReference type="SMART" id="SM00273">
    <property type="entry name" value="ENTH"/>
    <property type="match status" value="1"/>
</dbReference>
<dbReference type="GO" id="GO:0005886">
    <property type="term" value="C:plasma membrane"/>
    <property type="evidence" value="ECO:0007669"/>
    <property type="project" value="TreeGrafter"/>
</dbReference>
<feature type="compositionally biased region" description="Basic and acidic residues" evidence="1">
    <location>
        <begin position="170"/>
        <end position="194"/>
    </location>
</feature>
<evidence type="ECO:0000313" key="3">
    <source>
        <dbReference type="Proteomes" id="UP001318040"/>
    </source>
</evidence>
<dbReference type="InterPro" id="IPR013809">
    <property type="entry name" value="ENTH"/>
</dbReference>
<dbReference type="InterPro" id="IPR008942">
    <property type="entry name" value="ENTH_VHS"/>
</dbReference>
<dbReference type="FunFam" id="1.25.40.90:FF:000006">
    <property type="entry name" value="Clathrin interactor 1"/>
    <property type="match status" value="1"/>
</dbReference>
<accession>A0AAJ7WSB4</accession>
<evidence type="ECO:0000259" key="2">
    <source>
        <dbReference type="PROSITE" id="PS50942"/>
    </source>
</evidence>
<gene>
    <name evidence="4" type="primary">CLINT1</name>
</gene>
<dbReference type="GO" id="GO:0005543">
    <property type="term" value="F:phospholipid binding"/>
    <property type="evidence" value="ECO:0007669"/>
    <property type="project" value="TreeGrafter"/>
</dbReference>
<feature type="region of interest" description="Disordered" evidence="1">
    <location>
        <begin position="167"/>
        <end position="274"/>
    </location>
</feature>
<name>A0AAJ7WSB4_PETMA</name>
<dbReference type="PROSITE" id="PS50942">
    <property type="entry name" value="ENTH"/>
    <property type="match status" value="1"/>
</dbReference>
<evidence type="ECO:0000256" key="1">
    <source>
        <dbReference type="SAM" id="MobiDB-lite"/>
    </source>
</evidence>
<keyword evidence="3" id="KW-1185">Reference proteome</keyword>
<dbReference type="Pfam" id="PF01417">
    <property type="entry name" value="ENTH"/>
    <property type="match status" value="1"/>
</dbReference>
<dbReference type="KEGG" id="pmrn:116941319"/>
<evidence type="ECO:0000313" key="4">
    <source>
        <dbReference type="RefSeq" id="XP_032808160.1"/>
    </source>
</evidence>
<dbReference type="PANTHER" id="PTHR12276:SF45">
    <property type="entry name" value="CLATHRIN INTERACTOR 1"/>
    <property type="match status" value="1"/>
</dbReference>
<dbReference type="CDD" id="cd16989">
    <property type="entry name" value="ENTH_EpsinR"/>
    <property type="match status" value="1"/>
</dbReference>
<feature type="compositionally biased region" description="Low complexity" evidence="1">
    <location>
        <begin position="240"/>
        <end position="262"/>
    </location>
</feature>
<dbReference type="GO" id="GO:0006897">
    <property type="term" value="P:endocytosis"/>
    <property type="evidence" value="ECO:0007669"/>
    <property type="project" value="TreeGrafter"/>
</dbReference>
<dbReference type="Gene3D" id="1.25.40.90">
    <property type="match status" value="1"/>
</dbReference>
<sequence>MISMWKVREYLDKATNIVMNYTEMEAKVREATNDEPWGPSGKLMGEIAKATFMYELFPEVMNMLWARMLRENKNNWRRAYKGLLLLTYLLRNGSERVVTSAREHLYDLRSLEDYHFVDENGKDQGVNVRQKVKEMIDFVQDDERVREERKKAKKHRDKYIGVSSDTRFGYNDRYDSEPKMRYDDDWERPKPPTHDEDESSDKPRRKQKEYRDSDSEEDHKPRRNSSSSKNAYEDDDADLGASSSAASAKAAAESSAAEGSAAGKKRPAVPSKMVDLGAATQYKGGDKKGGGPAPVKTQATPTPLAAVAAASAPAITTTTIATTSKSTGDIADLLFDPGFTGTAPTHSASGTDLFADFTAFQEAGPPTMAPSFPQSQVAIGSANSGFEGGWNAFSQGPNAAAAAAALSGGSDDLLGNASMQHVTTNHGGAGLDLFGEMQPGPSIPLSSTNPNLFSGLQQPQQNLAFPGVVGTFGINPQQSMQFMQPMSGMKPMANMNAGGLDNRAKNSTWSDSGGVNISLEGLSPYAQPSKAPQLSINALMQQQAMQQPPMNSLNQGFGNMSLGGTPAPAVPKPQGMQFPGAPGPSPWMQPAAGMMSPPHLQQQQHFGVPAPVMQQQPPPQGMVGMNMSAAPMMRAGMPGGAPGSMPKTDAFSGFANFSK</sequence>
<proteinExistence type="predicted"/>
<reference evidence="4" key="1">
    <citation type="submission" date="2025-08" db="UniProtKB">
        <authorList>
            <consortium name="RefSeq"/>
        </authorList>
    </citation>
    <scope>IDENTIFICATION</scope>
    <source>
        <tissue evidence="4">Sperm</tissue>
    </source>
</reference>
<feature type="domain" description="ENTH" evidence="2">
    <location>
        <begin position="16"/>
        <end position="149"/>
    </location>
</feature>
<feature type="compositionally biased region" description="Basic and acidic residues" evidence="1">
    <location>
        <begin position="209"/>
        <end position="220"/>
    </location>
</feature>
<dbReference type="CTD" id="9685"/>
<dbReference type="RefSeq" id="XP_032808160.1">
    <property type="nucleotide sequence ID" value="XM_032952269.1"/>
</dbReference>
<protein>
    <submittedName>
        <fullName evidence="4">Clathrin interactor 1 isoform X1</fullName>
    </submittedName>
</protein>
<dbReference type="Proteomes" id="UP001318040">
    <property type="component" value="Chromosome 11"/>
</dbReference>
<dbReference type="SUPFAM" id="SSF48464">
    <property type="entry name" value="ENTH/VHS domain"/>
    <property type="match status" value="1"/>
</dbReference>